<evidence type="ECO:0000256" key="4">
    <source>
        <dbReference type="ARBA" id="ARBA00019077"/>
    </source>
</evidence>
<dbReference type="UniPathway" id="UPA00958"/>
<sequence>MWIYRAAITFAAPFILLHAILKMGGLTARLGFVRPAQSGAHIWVHAASNGEITSAKATLQALLRRDPSRKILVTTNQITARDMIRGWANDRIEAHLAPIDLRWVTKMVLHNWSVSAHIIVENEIWPNRLTVLSYAHVPVVIIGARLSARSAARWQNLPSSLRNIYRTLSLVSPQDRDSGARFKALGAPNISAPNNLKEHYQRPAPHADFAEFAQLYQAPFTVVGASTHAGEEKLILDAFDILHAEDPRWHLILAPRHPKRRDEVLSLIGQRFSVAQYSDRTRRSNTTQITLADTMGDMALWYDIADICVVAGSFQPVGGHTPFEPLSHGCGVFHGPHVSNFTESYGALNAVGGAKMVRSAEDLAHAILTCRPEVMCDAAAPVLGRAQDQEPFYTELEAHLKRAPKAAS</sequence>
<accession>A0A0U1NN92</accession>
<dbReference type="Pfam" id="PF04413">
    <property type="entry name" value="Glycos_transf_N"/>
    <property type="match status" value="1"/>
</dbReference>
<dbReference type="Gene3D" id="3.40.50.2000">
    <property type="entry name" value="Glycogen Phosphorylase B"/>
    <property type="match status" value="1"/>
</dbReference>
<dbReference type="Proteomes" id="UP000048949">
    <property type="component" value="Unassembled WGS sequence"/>
</dbReference>
<dbReference type="AlphaFoldDB" id="A0A0U1NN92"/>
<dbReference type="InterPro" id="IPR038107">
    <property type="entry name" value="Glycos_transf_N_sf"/>
</dbReference>
<evidence type="ECO:0000256" key="3">
    <source>
        <dbReference type="ARBA" id="ARBA00012621"/>
    </source>
</evidence>
<keyword evidence="5 10" id="KW-0808">Transferase</keyword>
<dbReference type="InterPro" id="IPR007507">
    <property type="entry name" value="Glycos_transf_N"/>
</dbReference>
<evidence type="ECO:0000313" key="12">
    <source>
        <dbReference type="EMBL" id="CRK76196.1"/>
    </source>
</evidence>
<feature type="site" description="Transition state stabilizer" evidence="9">
    <location>
        <position position="197"/>
    </location>
</feature>
<protein>
    <recommendedName>
        <fullName evidence="4 10">3-deoxy-D-manno-octulosonic acid transferase</fullName>
        <shortName evidence="10">Kdo transferase</shortName>
        <ecNumber evidence="3 10">2.4.99.12</ecNumber>
    </recommendedName>
    <alternativeName>
        <fullName evidence="6 10">Lipid IV(A) 3-deoxy-D-manno-octulosonic acid transferase</fullName>
    </alternativeName>
</protein>
<evidence type="ECO:0000313" key="13">
    <source>
        <dbReference type="Proteomes" id="UP000048949"/>
    </source>
</evidence>
<feature type="site" description="Transition state stabilizer" evidence="9">
    <location>
        <position position="121"/>
    </location>
</feature>
<dbReference type="PANTHER" id="PTHR42755">
    <property type="entry name" value="3-DEOXY-MANNO-OCTULOSONATE CYTIDYLYLTRANSFERASE"/>
    <property type="match status" value="1"/>
</dbReference>
<keyword evidence="10" id="KW-0448">Lipopolysaccharide biosynthesis</keyword>
<comment type="function">
    <text evidence="1 10">Involved in lipopolysaccharide (LPS) biosynthesis. Catalyzes the transfer of 3-deoxy-D-manno-octulosonate (Kdo) residue(s) from CMP-Kdo to lipid IV(A), the tetraacyldisaccharide-1,4'-bisphosphate precursor of lipid A.</text>
</comment>
<dbReference type="GO" id="GO:0043842">
    <property type="term" value="F:Kdo transferase activity"/>
    <property type="evidence" value="ECO:0007669"/>
    <property type="project" value="UniProtKB-EC"/>
</dbReference>
<evidence type="ECO:0000259" key="11">
    <source>
        <dbReference type="Pfam" id="PF04413"/>
    </source>
</evidence>
<evidence type="ECO:0000256" key="8">
    <source>
        <dbReference type="PIRSR" id="PIRSR639901-1"/>
    </source>
</evidence>
<comment type="subcellular location">
    <subcellularLocation>
        <location evidence="10">Cell membrane</location>
    </subcellularLocation>
</comment>
<reference evidence="12 13" key="1">
    <citation type="submission" date="2015-04" db="EMBL/GenBank/DDBJ databases">
        <authorList>
            <person name="Syromyatnikov M.Y."/>
            <person name="Popov V.N."/>
        </authorList>
    </citation>
    <scope>NUCLEOTIDE SEQUENCE [LARGE SCALE GENOMIC DNA]</scope>
    <source>
        <strain evidence="12 13">CECT 5292</strain>
    </source>
</reference>
<evidence type="ECO:0000256" key="6">
    <source>
        <dbReference type="ARBA" id="ARBA00031445"/>
    </source>
</evidence>
<keyword evidence="12" id="KW-0328">Glycosyltransferase</keyword>
<feature type="domain" description="3-deoxy-D-manno-octulosonic-acid transferase N-terminal" evidence="11">
    <location>
        <begin position="26"/>
        <end position="197"/>
    </location>
</feature>
<dbReference type="EC" id="2.4.99.12" evidence="3 10"/>
<dbReference type="SUPFAM" id="SSF53756">
    <property type="entry name" value="UDP-Glycosyltransferase/glycogen phosphorylase"/>
    <property type="match status" value="1"/>
</dbReference>
<evidence type="ECO:0000256" key="1">
    <source>
        <dbReference type="ARBA" id="ARBA00003394"/>
    </source>
</evidence>
<dbReference type="InterPro" id="IPR039901">
    <property type="entry name" value="Kdotransferase"/>
</dbReference>
<dbReference type="GO" id="GO:0009245">
    <property type="term" value="P:lipid A biosynthetic process"/>
    <property type="evidence" value="ECO:0007669"/>
    <property type="project" value="TreeGrafter"/>
</dbReference>
<name>A0A0U1NN92_9RHOB</name>
<dbReference type="Gene3D" id="3.40.50.11720">
    <property type="entry name" value="3-Deoxy-D-manno-octulosonic-acid transferase, N-terminal domain"/>
    <property type="match status" value="1"/>
</dbReference>
<dbReference type="RefSeq" id="WP_048599602.1">
    <property type="nucleotide sequence ID" value="NZ_CVPC01000013.1"/>
</dbReference>
<gene>
    <name evidence="12" type="primary">waaA_2</name>
    <name evidence="12" type="ORF">NIG5292_02253</name>
</gene>
<dbReference type="PANTHER" id="PTHR42755:SF1">
    <property type="entry name" value="3-DEOXY-D-MANNO-OCTULOSONIC ACID TRANSFERASE, MITOCHONDRIAL-RELATED"/>
    <property type="match status" value="1"/>
</dbReference>
<evidence type="ECO:0000256" key="2">
    <source>
        <dbReference type="ARBA" id="ARBA00004713"/>
    </source>
</evidence>
<organism evidence="12 13">
    <name type="scientific">Nereida ignava</name>
    <dbReference type="NCBI Taxonomy" id="282199"/>
    <lineage>
        <taxon>Bacteria</taxon>
        <taxon>Pseudomonadati</taxon>
        <taxon>Pseudomonadota</taxon>
        <taxon>Alphaproteobacteria</taxon>
        <taxon>Rhodobacterales</taxon>
        <taxon>Roseobacteraceae</taxon>
        <taxon>Nereida</taxon>
    </lineage>
</organism>
<evidence type="ECO:0000256" key="10">
    <source>
        <dbReference type="RuleBase" id="RU365103"/>
    </source>
</evidence>
<keyword evidence="10" id="KW-0472">Membrane</keyword>
<feature type="active site" description="Proton acceptor" evidence="8">
    <location>
        <position position="51"/>
    </location>
</feature>
<evidence type="ECO:0000256" key="7">
    <source>
        <dbReference type="ARBA" id="ARBA00049183"/>
    </source>
</evidence>
<dbReference type="GO" id="GO:0009244">
    <property type="term" value="P:lipopolysaccharide core region biosynthetic process"/>
    <property type="evidence" value="ECO:0007669"/>
    <property type="project" value="UniProtKB-UniRule"/>
</dbReference>
<comment type="similarity">
    <text evidence="10">Belongs to the glycosyltransferase group 1 family.</text>
</comment>
<comment type="catalytic activity">
    <reaction evidence="7 10">
        <text>lipid IVA (E. coli) + CMP-3-deoxy-beta-D-manno-octulosonate = alpha-Kdo-(2-&gt;6)-lipid IVA (E. coli) + CMP + H(+)</text>
        <dbReference type="Rhea" id="RHEA:28066"/>
        <dbReference type="ChEBI" id="CHEBI:15378"/>
        <dbReference type="ChEBI" id="CHEBI:58603"/>
        <dbReference type="ChEBI" id="CHEBI:60364"/>
        <dbReference type="ChEBI" id="CHEBI:60377"/>
        <dbReference type="ChEBI" id="CHEBI:85987"/>
        <dbReference type="EC" id="2.4.99.12"/>
    </reaction>
</comment>
<dbReference type="STRING" id="282199.GCA_001049735_02252"/>
<proteinExistence type="inferred from homology"/>
<dbReference type="EMBL" id="CVQV01000013">
    <property type="protein sequence ID" value="CRK76196.1"/>
    <property type="molecule type" value="Genomic_DNA"/>
</dbReference>
<dbReference type="GO" id="GO:0005886">
    <property type="term" value="C:plasma membrane"/>
    <property type="evidence" value="ECO:0007669"/>
    <property type="project" value="UniProtKB-SubCell"/>
</dbReference>
<evidence type="ECO:0000256" key="5">
    <source>
        <dbReference type="ARBA" id="ARBA00022679"/>
    </source>
</evidence>
<dbReference type="OrthoDB" id="9789797at2"/>
<keyword evidence="13" id="KW-1185">Reference proteome</keyword>
<keyword evidence="10" id="KW-1003">Cell membrane</keyword>
<evidence type="ECO:0000256" key="9">
    <source>
        <dbReference type="PIRSR" id="PIRSR639901-2"/>
    </source>
</evidence>
<comment type="pathway">
    <text evidence="2 10">Bacterial outer membrane biogenesis; LPS core biosynthesis.</text>
</comment>